<evidence type="ECO:0000259" key="9">
    <source>
        <dbReference type="SMART" id="SM00790"/>
    </source>
</evidence>
<evidence type="ECO:0000313" key="11">
    <source>
        <dbReference type="Proteomes" id="UP000198744"/>
    </source>
</evidence>
<feature type="domain" description="Aldehyde ferredoxin oxidoreductase N-terminal" evidence="9">
    <location>
        <begin position="8"/>
        <end position="207"/>
    </location>
</feature>
<dbReference type="Gene3D" id="3.60.9.10">
    <property type="entry name" value="Aldehyde ferredoxin oxidoreductase, N-terminal domain"/>
    <property type="match status" value="1"/>
</dbReference>
<dbReference type="OrthoDB" id="9763894at2"/>
<organism evidence="10 11">
    <name type="scientific">Syntrophus gentianae</name>
    <dbReference type="NCBI Taxonomy" id="43775"/>
    <lineage>
        <taxon>Bacteria</taxon>
        <taxon>Pseudomonadati</taxon>
        <taxon>Thermodesulfobacteriota</taxon>
        <taxon>Syntrophia</taxon>
        <taxon>Syntrophales</taxon>
        <taxon>Syntrophaceae</taxon>
        <taxon>Syntrophus</taxon>
    </lineage>
</organism>
<dbReference type="Pfam" id="PF01314">
    <property type="entry name" value="AFOR_C"/>
    <property type="match status" value="1"/>
</dbReference>
<accession>A0A1H7Z144</accession>
<dbReference type="InterPro" id="IPR036503">
    <property type="entry name" value="Ald_Fedxn_OxRdtase_N_sf"/>
</dbReference>
<dbReference type="GO" id="GO:0016625">
    <property type="term" value="F:oxidoreductase activity, acting on the aldehyde or oxo group of donors, iron-sulfur protein as acceptor"/>
    <property type="evidence" value="ECO:0007669"/>
    <property type="project" value="InterPro"/>
</dbReference>
<dbReference type="PANTHER" id="PTHR30038">
    <property type="entry name" value="ALDEHYDE FERREDOXIN OXIDOREDUCTASE"/>
    <property type="match status" value="1"/>
</dbReference>
<keyword evidence="11" id="KW-1185">Reference proteome</keyword>
<dbReference type="Proteomes" id="UP000198744">
    <property type="component" value="Unassembled WGS sequence"/>
</dbReference>
<dbReference type="GO" id="GO:0009055">
    <property type="term" value="F:electron transfer activity"/>
    <property type="evidence" value="ECO:0007669"/>
    <property type="project" value="InterPro"/>
</dbReference>
<name>A0A1H7Z144_9BACT</name>
<dbReference type="STRING" id="43775.SAMN04489760_11924"/>
<dbReference type="PANTHER" id="PTHR30038:SF7">
    <property type="entry name" value="TUNGSTEN-CONTAINING GLYCERALDEHYDE-3-PHOSPHATE:FERREDOXIN OXIDOREDUCTASE"/>
    <property type="match status" value="1"/>
</dbReference>
<dbReference type="EMBL" id="FOBS01000019">
    <property type="protein sequence ID" value="SEM51257.1"/>
    <property type="molecule type" value="Genomic_DNA"/>
</dbReference>
<evidence type="ECO:0000256" key="6">
    <source>
        <dbReference type="ARBA" id="ARBA00023004"/>
    </source>
</evidence>
<keyword evidence="4" id="KW-0479">Metal-binding</keyword>
<reference evidence="10 11" key="1">
    <citation type="submission" date="2016-10" db="EMBL/GenBank/DDBJ databases">
        <authorList>
            <person name="de Groot N.N."/>
        </authorList>
    </citation>
    <scope>NUCLEOTIDE SEQUENCE [LARGE SCALE GENOMIC DNA]</scope>
    <source>
        <strain evidence="10 11">DSM 8423</strain>
    </source>
</reference>
<keyword evidence="3" id="KW-0004">4Fe-4S</keyword>
<dbReference type="Pfam" id="PF02730">
    <property type="entry name" value="AFOR_N"/>
    <property type="match status" value="1"/>
</dbReference>
<dbReference type="InterPro" id="IPR001203">
    <property type="entry name" value="OxRdtase_Ald_Fedxn_C"/>
</dbReference>
<dbReference type="GO" id="GO:0051539">
    <property type="term" value="F:4 iron, 4 sulfur cluster binding"/>
    <property type="evidence" value="ECO:0007669"/>
    <property type="project" value="UniProtKB-KW"/>
</dbReference>
<comment type="cofactor">
    <cofactor evidence="8">
        <name>tungstopterin</name>
        <dbReference type="ChEBI" id="CHEBI:30402"/>
    </cofactor>
</comment>
<evidence type="ECO:0000256" key="5">
    <source>
        <dbReference type="ARBA" id="ARBA00023002"/>
    </source>
</evidence>
<dbReference type="AlphaFoldDB" id="A0A1H7Z144"/>
<proteinExistence type="inferred from homology"/>
<keyword evidence="6" id="KW-0408">Iron</keyword>
<keyword evidence="5" id="KW-0560">Oxidoreductase</keyword>
<dbReference type="SUPFAM" id="SSF56228">
    <property type="entry name" value="Aldehyde ferredoxin oxidoreductase, N-terminal domain"/>
    <property type="match status" value="1"/>
</dbReference>
<dbReference type="InterPro" id="IPR013984">
    <property type="entry name" value="Ald_Fedxn_OxRdtase_dom2"/>
</dbReference>
<gene>
    <name evidence="10" type="ORF">SAMN04489760_11924</name>
</gene>
<evidence type="ECO:0000256" key="7">
    <source>
        <dbReference type="ARBA" id="ARBA00023014"/>
    </source>
</evidence>
<dbReference type="InterPro" id="IPR051919">
    <property type="entry name" value="W-dependent_AOR"/>
</dbReference>
<dbReference type="SMART" id="SM00790">
    <property type="entry name" value="AFOR_N"/>
    <property type="match status" value="1"/>
</dbReference>
<dbReference type="RefSeq" id="WP_093883997.1">
    <property type="nucleotide sequence ID" value="NZ_FOBS01000019.1"/>
</dbReference>
<comment type="similarity">
    <text evidence="2">Belongs to the AOR/FOR family.</text>
</comment>
<evidence type="ECO:0000256" key="8">
    <source>
        <dbReference type="ARBA" id="ARBA00049934"/>
    </source>
</evidence>
<dbReference type="Gene3D" id="1.10.599.10">
    <property type="entry name" value="Aldehyde Ferredoxin Oxidoreductase Protein, subunit A, domain 3"/>
    <property type="match status" value="1"/>
</dbReference>
<evidence type="ECO:0000256" key="4">
    <source>
        <dbReference type="ARBA" id="ARBA00022723"/>
    </source>
</evidence>
<keyword evidence="7" id="KW-0411">Iron-sulfur</keyword>
<comment type="cofactor">
    <cofactor evidence="1">
        <name>[4Fe-4S] cluster</name>
        <dbReference type="ChEBI" id="CHEBI:49883"/>
    </cofactor>
</comment>
<dbReference type="InterPro" id="IPR036021">
    <property type="entry name" value="Tungsten_al_ferr_oxy-like_C"/>
</dbReference>
<evidence type="ECO:0000313" key="10">
    <source>
        <dbReference type="EMBL" id="SEM51257.1"/>
    </source>
</evidence>
<protein>
    <submittedName>
        <fullName evidence="10">Aldehyde:ferredoxin oxidoreductase</fullName>
    </submittedName>
</protein>
<evidence type="ECO:0000256" key="3">
    <source>
        <dbReference type="ARBA" id="ARBA00022485"/>
    </source>
</evidence>
<dbReference type="SUPFAM" id="SSF48310">
    <property type="entry name" value="Aldehyde ferredoxin oxidoreductase, C-terminal domains"/>
    <property type="match status" value="1"/>
</dbReference>
<dbReference type="InterPro" id="IPR013983">
    <property type="entry name" value="Ald_Fedxn_OxRdtase_N"/>
</dbReference>
<evidence type="ECO:0000256" key="1">
    <source>
        <dbReference type="ARBA" id="ARBA00001966"/>
    </source>
</evidence>
<sequence>MRYAETGFNLEVDLSQGSVKRVPTDPKLTELHLGGQGTALRILWDRVPPEVDPLAPENVLIFSAALLHGTPVVGANRTSVSTISPQTGLYVNSLMGGYFGPELKFAGYDKIILTGESPKLVYLWIHNDKVELRDASHLQGKGTRETAAILAKELKDPKVQVAAIGLAGENRVYTASIEHYNSSAARHGVGAVMGSKRLKAIAVRGTKDVNIAHPAELWTISQVKYKEIHENPNAGDPMAHDHNESFHVDNFAWGNARERRKGYWNKEREERWVALWKRIRLRDTSCYNCPKDCHYLISYPGRSTYHLKCFNKLTYTMAAFEEIDFNYDILGLTTEYGLDGFSTPQILAFAMELYQAGILTNEDLPGFPEDNRGRFFYLLDIMVHRKGMIGDALAQGVYRAARIIGRGAEEYDHNTTKKVEQVPLKLGIVNFPFFLMYCTGEKMNITQIEGSFPQAPLKLEKRKKFVENWAAAPERFKKWFMEWEPRQHMPIEASVAACDWNETMHFVDDAIGTCAWLSSFRGQFGGSPPYHIFNLPDYISLATGMDMDSDKLWEIAQRNRNLLRAINVRRGLRRDEEKPPEDHWAIRDPEMEQKHLDAYYEFKGWTMDGIPTKGRLEELGLGDVAEDLIKRGILTGNEVYIKHETPSLTEELKVNVRG</sequence>
<evidence type="ECO:0000256" key="2">
    <source>
        <dbReference type="ARBA" id="ARBA00011032"/>
    </source>
</evidence>
<dbReference type="InterPro" id="IPR013985">
    <property type="entry name" value="Ald_Fedxn_OxRdtase_dom3"/>
</dbReference>
<dbReference type="GO" id="GO:0046872">
    <property type="term" value="F:metal ion binding"/>
    <property type="evidence" value="ECO:0007669"/>
    <property type="project" value="UniProtKB-KW"/>
</dbReference>
<dbReference type="Gene3D" id="1.10.569.10">
    <property type="entry name" value="Aldehyde Ferredoxin Oxidoreductase Protein, subunit A, domain 2"/>
    <property type="match status" value="1"/>
</dbReference>